<gene>
    <name evidence="3" type="ORF">POTOM_006960</name>
</gene>
<dbReference type="EMBL" id="JAAWWB010000002">
    <property type="protein sequence ID" value="KAG6790793.1"/>
    <property type="molecule type" value="Genomic_DNA"/>
</dbReference>
<evidence type="ECO:0000313" key="4">
    <source>
        <dbReference type="Proteomes" id="UP000886885"/>
    </source>
</evidence>
<evidence type="ECO:0000313" key="3">
    <source>
        <dbReference type="EMBL" id="KAG6790793.1"/>
    </source>
</evidence>
<keyword evidence="4" id="KW-1185">Reference proteome</keyword>
<dbReference type="InterPro" id="IPR002885">
    <property type="entry name" value="PPR_rpt"/>
</dbReference>
<dbReference type="PROSITE" id="PS51375">
    <property type="entry name" value="PPR"/>
    <property type="match status" value="1"/>
</dbReference>
<evidence type="ECO:0008006" key="5">
    <source>
        <dbReference type="Google" id="ProtNLM"/>
    </source>
</evidence>
<feature type="repeat" description="PPR" evidence="1">
    <location>
        <begin position="79"/>
        <end position="113"/>
    </location>
</feature>
<dbReference type="GO" id="GO:0009658">
    <property type="term" value="P:chloroplast organization"/>
    <property type="evidence" value="ECO:0007669"/>
    <property type="project" value="InterPro"/>
</dbReference>
<dbReference type="GO" id="GO:0009507">
    <property type="term" value="C:chloroplast"/>
    <property type="evidence" value="ECO:0007669"/>
    <property type="project" value="TreeGrafter"/>
</dbReference>
<dbReference type="PANTHER" id="PTHR46935:SF1">
    <property type="entry name" value="OS01G0674700 PROTEIN"/>
    <property type="match status" value="1"/>
</dbReference>
<dbReference type="OrthoDB" id="422005at2759"/>
<dbReference type="InterPro" id="IPR044645">
    <property type="entry name" value="DG1/EMB2279-like"/>
</dbReference>
<organism evidence="3 4">
    <name type="scientific">Populus tomentosa</name>
    <name type="common">Chinese white poplar</name>
    <dbReference type="NCBI Taxonomy" id="118781"/>
    <lineage>
        <taxon>Eukaryota</taxon>
        <taxon>Viridiplantae</taxon>
        <taxon>Streptophyta</taxon>
        <taxon>Embryophyta</taxon>
        <taxon>Tracheophyta</taxon>
        <taxon>Spermatophyta</taxon>
        <taxon>Magnoliopsida</taxon>
        <taxon>eudicotyledons</taxon>
        <taxon>Gunneridae</taxon>
        <taxon>Pentapetalae</taxon>
        <taxon>rosids</taxon>
        <taxon>fabids</taxon>
        <taxon>Malpighiales</taxon>
        <taxon>Salicaceae</taxon>
        <taxon>Saliceae</taxon>
        <taxon>Populus</taxon>
    </lineage>
</organism>
<protein>
    <recommendedName>
        <fullName evidence="5">Pentatricopeptide repeat-containing protein</fullName>
    </recommendedName>
</protein>
<dbReference type="PANTHER" id="PTHR46935">
    <property type="entry name" value="OS01G0674700 PROTEIN"/>
    <property type="match status" value="1"/>
</dbReference>
<dbReference type="AlphaFoldDB" id="A0A8X8AK69"/>
<accession>A0A8X8AK69</accession>
<feature type="compositionally biased region" description="Low complexity" evidence="2">
    <location>
        <begin position="198"/>
        <end position="216"/>
    </location>
</feature>
<dbReference type="Proteomes" id="UP000886885">
    <property type="component" value="Chromosome 1D"/>
</dbReference>
<sequence>MNGGIVRNRSQADKITDKRYVRKNGLSRRSDQAFLERGYGEDFEVERAAFKSFEQSNDVIGKTKVLMWKIEEKIQKLGNCHVYTTALHVLGKAKRPVEALNLFHAMQEEKVVSGISLGSVLMYKIVALSFPWGYGFTAPSDGSKNVFLKSDGCLHLQPNTSIEDEILRGSEGKTQTINFTAPGGRLLQNSRKLGPGESITGSSSSRSMSFLSSNTSGFNNVGP</sequence>
<name>A0A8X8AK69_POPTO</name>
<comment type="caution">
    <text evidence="3">The sequence shown here is derived from an EMBL/GenBank/DDBJ whole genome shotgun (WGS) entry which is preliminary data.</text>
</comment>
<dbReference type="NCBIfam" id="TIGR00756">
    <property type="entry name" value="PPR"/>
    <property type="match status" value="1"/>
</dbReference>
<proteinExistence type="predicted"/>
<reference evidence="3" key="1">
    <citation type="journal article" date="2020" name="bioRxiv">
        <title>Hybrid origin of Populus tomentosa Carr. identified through genome sequencing and phylogenomic analysis.</title>
        <authorList>
            <person name="An X."/>
            <person name="Gao K."/>
            <person name="Chen Z."/>
            <person name="Li J."/>
            <person name="Yang X."/>
            <person name="Yang X."/>
            <person name="Zhou J."/>
            <person name="Guo T."/>
            <person name="Zhao T."/>
            <person name="Huang S."/>
            <person name="Miao D."/>
            <person name="Khan W.U."/>
            <person name="Rao P."/>
            <person name="Ye M."/>
            <person name="Lei B."/>
            <person name="Liao W."/>
            <person name="Wang J."/>
            <person name="Ji L."/>
            <person name="Li Y."/>
            <person name="Guo B."/>
            <person name="Mustafa N.S."/>
            <person name="Li S."/>
            <person name="Yun Q."/>
            <person name="Keller S.R."/>
            <person name="Mao J."/>
            <person name="Zhang R."/>
            <person name="Strauss S.H."/>
        </authorList>
    </citation>
    <scope>NUCLEOTIDE SEQUENCE</scope>
    <source>
        <strain evidence="3">GM15</strain>
        <tissue evidence="3">Leaf</tissue>
    </source>
</reference>
<feature type="region of interest" description="Disordered" evidence="2">
    <location>
        <begin position="185"/>
        <end position="223"/>
    </location>
</feature>
<evidence type="ECO:0000256" key="1">
    <source>
        <dbReference type="PROSITE-ProRule" id="PRU00708"/>
    </source>
</evidence>
<evidence type="ECO:0000256" key="2">
    <source>
        <dbReference type="SAM" id="MobiDB-lite"/>
    </source>
</evidence>